<accession>A0A7M7KY90</accession>
<accession>A0A8B8GUI0</accession>
<evidence type="ECO:0000256" key="1">
    <source>
        <dbReference type="SAM" id="Phobius"/>
    </source>
</evidence>
<feature type="transmembrane region" description="Helical" evidence="1">
    <location>
        <begin position="144"/>
        <end position="169"/>
    </location>
</feature>
<dbReference type="OrthoDB" id="410267at2759"/>
<evidence type="ECO:0000313" key="2">
    <source>
        <dbReference type="EnsemblMetazoa" id="XP_026294893"/>
    </source>
</evidence>
<dbReference type="AlphaFoldDB" id="A0A7M7KY90"/>
<feature type="transmembrane region" description="Helical" evidence="1">
    <location>
        <begin position="109"/>
        <end position="132"/>
    </location>
</feature>
<dbReference type="InterPro" id="IPR011701">
    <property type="entry name" value="MFS"/>
</dbReference>
<feature type="transmembrane region" description="Helical" evidence="1">
    <location>
        <begin position="420"/>
        <end position="439"/>
    </location>
</feature>
<gene>
    <name evidence="4" type="primary">LOC552202</name>
</gene>
<feature type="transmembrane region" description="Helical" evidence="1">
    <location>
        <begin position="479"/>
        <end position="501"/>
    </location>
</feature>
<dbReference type="EnsemblMetazoa" id="XM_026439108">
    <property type="protein sequence ID" value="XP_026294893"/>
    <property type="gene ID" value="LOC552202"/>
</dbReference>
<dbReference type="Gene3D" id="1.20.1250.20">
    <property type="entry name" value="MFS general substrate transporter like domains"/>
    <property type="match status" value="1"/>
</dbReference>
<dbReference type="GeneID" id="552202"/>
<keyword evidence="1" id="KW-0812">Transmembrane</keyword>
<dbReference type="SUPFAM" id="SSF103473">
    <property type="entry name" value="MFS general substrate transporter"/>
    <property type="match status" value="2"/>
</dbReference>
<dbReference type="Pfam" id="PF07690">
    <property type="entry name" value="MFS_1"/>
    <property type="match status" value="1"/>
</dbReference>
<keyword evidence="3" id="KW-1185">Reference proteome</keyword>
<reference evidence="4" key="2">
    <citation type="submission" date="2025-04" db="UniProtKB">
        <authorList>
            <consortium name="RefSeq"/>
        </authorList>
    </citation>
    <scope>IDENTIFICATION</scope>
    <source>
        <strain evidence="4">DH4</strain>
        <tissue evidence="4">Whole body</tissue>
    </source>
</reference>
<dbReference type="Proteomes" id="UP000005203">
    <property type="component" value="Linkage group LG2"/>
</dbReference>
<feature type="transmembrane region" description="Helical" evidence="1">
    <location>
        <begin position="85"/>
        <end position="103"/>
    </location>
</feature>
<evidence type="ECO:0000313" key="3">
    <source>
        <dbReference type="Proteomes" id="UP000005203"/>
    </source>
</evidence>
<protein>
    <submittedName>
        <fullName evidence="4">Monocarboxylate transporter 9 isoform X2</fullName>
    </submittedName>
</protein>
<feature type="transmembrane region" description="Helical" evidence="1">
    <location>
        <begin position="513"/>
        <end position="533"/>
    </location>
</feature>
<sequence length="547" mass="61754">MITEEMNQLPPDGKWGWMIVLAYGLNGICTISIIQGFGLIFKDLFPRFEFNATQGTIIINTSFSFGMILGLVNGPLLRNYGYRKMAIIGSLFFSIGVIITAFINSFTSFILFYGIFTSLGTYMTLSAFSYALNSYFTTKRGRAMSLAMTLIGLGPIVVPQMTSFLLSYYGFQGTILLYGAFSFHSLIGALLLHPLKWHMKDATKSKSSNEELMKEDKNKILDQKEIIIQEEVNIKNSIMDLNNVSRKRKITQVSNIDHDAEIGSIYGFDIPYARQISETLNVSIGEKEVDMYKIIENGEMGKDHSRIQYNNRRFKSIDTINLGSSIKIFEEKPLTKYNSKNEIDDYSNIINEENDILKLTKNNTNKTLNTENDNDEKLKNKSIMSRILRTIAEYFDLDLLKDPGILAPFIGEWFNQPPKIMYMMSLCLLIISRTSLLFINGFASLLIVASGLGAAKGIRSIYMSLVIPSYVPIHKLPNASGIQMIVNGMLLLCAGPMLGIMRDNFGNFAPSLIVINTVTLFTVIMWTIEIILIRRKKSQKQIEQEIS</sequence>
<feature type="transmembrane region" description="Helical" evidence="1">
    <location>
        <begin position="53"/>
        <end position="73"/>
    </location>
</feature>
<evidence type="ECO:0000313" key="4">
    <source>
        <dbReference type="RefSeq" id="XP_026294893.1"/>
    </source>
</evidence>
<dbReference type="RefSeq" id="XP_026294893.1">
    <property type="nucleotide sequence ID" value="XM_026439108.1"/>
</dbReference>
<feature type="transmembrane region" description="Helical" evidence="1">
    <location>
        <begin position="20"/>
        <end position="41"/>
    </location>
</feature>
<keyword evidence="1" id="KW-0472">Membrane</keyword>
<dbReference type="GO" id="GO:0008028">
    <property type="term" value="F:monocarboxylic acid transmembrane transporter activity"/>
    <property type="evidence" value="ECO:0007669"/>
    <property type="project" value="TreeGrafter"/>
</dbReference>
<dbReference type="InterPro" id="IPR050327">
    <property type="entry name" value="Proton-linked_MCT"/>
</dbReference>
<dbReference type="PANTHER" id="PTHR11360:SF237">
    <property type="entry name" value="MONOCARBOXYLATE TRANSPORTER 12-B-LIKE PROTEIN"/>
    <property type="match status" value="1"/>
</dbReference>
<feature type="transmembrane region" description="Helical" evidence="1">
    <location>
        <begin position="175"/>
        <end position="195"/>
    </location>
</feature>
<name>A0A7M7KY90_APIME</name>
<dbReference type="PANTHER" id="PTHR11360">
    <property type="entry name" value="MONOCARBOXYLATE TRANSPORTER"/>
    <property type="match status" value="1"/>
</dbReference>
<keyword evidence="1" id="KW-1133">Transmembrane helix</keyword>
<proteinExistence type="predicted"/>
<organism evidence="2">
    <name type="scientific">Apis mellifera</name>
    <name type="common">Honeybee</name>
    <dbReference type="NCBI Taxonomy" id="7460"/>
    <lineage>
        <taxon>Eukaryota</taxon>
        <taxon>Metazoa</taxon>
        <taxon>Ecdysozoa</taxon>
        <taxon>Arthropoda</taxon>
        <taxon>Hexapoda</taxon>
        <taxon>Insecta</taxon>
        <taxon>Pterygota</taxon>
        <taxon>Neoptera</taxon>
        <taxon>Endopterygota</taxon>
        <taxon>Hymenoptera</taxon>
        <taxon>Apocrita</taxon>
        <taxon>Aculeata</taxon>
        <taxon>Apoidea</taxon>
        <taxon>Anthophila</taxon>
        <taxon>Apidae</taxon>
        <taxon>Apis</taxon>
    </lineage>
</organism>
<dbReference type="InterPro" id="IPR036259">
    <property type="entry name" value="MFS_trans_sf"/>
</dbReference>
<reference evidence="2" key="1">
    <citation type="submission" date="2021-01" db="UniProtKB">
        <authorList>
            <consortium name="EnsemblMetazoa"/>
        </authorList>
    </citation>
    <scope>IDENTIFICATION</scope>
    <source>
        <strain evidence="2">DH4</strain>
    </source>
</reference>